<proteinExistence type="predicted"/>
<comment type="caution">
    <text evidence="2">The sequence shown here is derived from an EMBL/GenBank/DDBJ whole genome shotgun (WGS) entry which is preliminary data.</text>
</comment>
<keyword evidence="3" id="KW-1185">Reference proteome</keyword>
<sequence length="490" mass="53785">MGVRPSKVAMVKPSTACSDAAGAGKEKVDVDLGDSEFLETLKELWSNLPERTQRYITGERRGKQASNKRRKLPKQTHSKITIDASLLDKVPQWNTNPLLFFSEDKAELTLLRDPLSELNTYMAHLRDSKGLSVVRFRLIQVIYHRLKEERLCVKQLRAKDVQRLTRITSHSGLSGNSRVPEPSVAEWVEQGKRIDELCRALGSVRKVGYSHLANLFFLQDVSDTTIKKIPMQPEEREKADVFQVLKARTRLGIDGRNCLEELAINVIQTLWGKVENSITDSDFGMGVLNNDICRSGQSYNMGVDTFYMGFHAPDEPWSGPLAAQSDAQTALDSSNNGQKSPPLARSDGSSTSVVWDGQYYNMGTDAFNVGFGAPNEPWNEPRPVQSNVASGSLGASDNGNTVPPVFFSDGSSNCADWGGQFYNLGMDVFDDPNESWDASPPIQSNVPPGPLVVAGVSEGQDMGLVGSRAEGTFDAVRQARSPANWILSAG</sequence>
<accession>A0A1V6N8M6</accession>
<dbReference type="AlphaFoldDB" id="A0A1V6N8M6"/>
<protein>
    <submittedName>
        <fullName evidence="2">Uncharacterized protein</fullName>
    </submittedName>
</protein>
<evidence type="ECO:0000313" key="2">
    <source>
        <dbReference type="EMBL" id="OQD61048.1"/>
    </source>
</evidence>
<evidence type="ECO:0000256" key="1">
    <source>
        <dbReference type="SAM" id="MobiDB-lite"/>
    </source>
</evidence>
<name>A0A1V6N8M6_PENPO</name>
<dbReference type="Proteomes" id="UP000191408">
    <property type="component" value="Unassembled WGS sequence"/>
</dbReference>
<gene>
    <name evidence="2" type="ORF">PENPOL_c019G08256</name>
</gene>
<evidence type="ECO:0000313" key="3">
    <source>
        <dbReference type="Proteomes" id="UP000191408"/>
    </source>
</evidence>
<dbReference type="STRING" id="60169.A0A1V6N8M6"/>
<dbReference type="EMBL" id="MDYM01000019">
    <property type="protein sequence ID" value="OQD61048.1"/>
    <property type="molecule type" value="Genomic_DNA"/>
</dbReference>
<feature type="region of interest" description="Disordered" evidence="1">
    <location>
        <begin position="318"/>
        <end position="350"/>
    </location>
</feature>
<feature type="region of interest" description="Disordered" evidence="1">
    <location>
        <begin position="55"/>
        <end position="75"/>
    </location>
</feature>
<feature type="compositionally biased region" description="Polar residues" evidence="1">
    <location>
        <begin position="384"/>
        <end position="395"/>
    </location>
</feature>
<organism evidence="2 3">
    <name type="scientific">Penicillium polonicum</name>
    <dbReference type="NCBI Taxonomy" id="60169"/>
    <lineage>
        <taxon>Eukaryota</taxon>
        <taxon>Fungi</taxon>
        <taxon>Dikarya</taxon>
        <taxon>Ascomycota</taxon>
        <taxon>Pezizomycotina</taxon>
        <taxon>Eurotiomycetes</taxon>
        <taxon>Eurotiomycetidae</taxon>
        <taxon>Eurotiales</taxon>
        <taxon>Aspergillaceae</taxon>
        <taxon>Penicillium</taxon>
    </lineage>
</organism>
<feature type="compositionally biased region" description="Basic residues" evidence="1">
    <location>
        <begin position="66"/>
        <end position="75"/>
    </location>
</feature>
<reference evidence="3" key="1">
    <citation type="journal article" date="2017" name="Nat. Microbiol.">
        <title>Global analysis of biosynthetic gene clusters reveals vast potential of secondary metabolite production in Penicillium species.</title>
        <authorList>
            <person name="Nielsen J.C."/>
            <person name="Grijseels S."/>
            <person name="Prigent S."/>
            <person name="Ji B."/>
            <person name="Dainat J."/>
            <person name="Nielsen K.F."/>
            <person name="Frisvad J.C."/>
            <person name="Workman M."/>
            <person name="Nielsen J."/>
        </authorList>
    </citation>
    <scope>NUCLEOTIDE SEQUENCE [LARGE SCALE GENOMIC DNA]</scope>
    <source>
        <strain evidence="3">IBT 4502</strain>
    </source>
</reference>
<dbReference type="OrthoDB" id="4506844at2759"/>
<feature type="compositionally biased region" description="Polar residues" evidence="1">
    <location>
        <begin position="325"/>
        <end position="339"/>
    </location>
</feature>
<feature type="region of interest" description="Disordered" evidence="1">
    <location>
        <begin position="374"/>
        <end position="395"/>
    </location>
</feature>